<dbReference type="InterPro" id="IPR017853">
    <property type="entry name" value="GH"/>
</dbReference>
<dbReference type="InterPro" id="IPR001360">
    <property type="entry name" value="Glyco_hydro_1"/>
</dbReference>
<protein>
    <submittedName>
        <fullName evidence="1">Glycoside hydrolase family 1 protein</fullName>
    </submittedName>
</protein>
<comment type="caution">
    <text evidence="1">The sequence shown here is derived from an EMBL/GenBank/DDBJ whole genome shotgun (WGS) entry which is preliminary data.</text>
</comment>
<dbReference type="Gene3D" id="3.20.20.80">
    <property type="entry name" value="Glycosidases"/>
    <property type="match status" value="1"/>
</dbReference>
<dbReference type="RefSeq" id="WP_151079818.1">
    <property type="nucleotide sequence ID" value="NZ_CP047647.1"/>
</dbReference>
<dbReference type="Pfam" id="PF00232">
    <property type="entry name" value="Glyco_hydro_1"/>
    <property type="match status" value="1"/>
</dbReference>
<sequence>MAASKFMFATGIENSYPTIQLPNGTIKRVDELEKTGHYQHWQQDFELVKEMGIEFLRYGPPYYRTHVGPDQYDWEFTDLTFNRLRELNITPIVDLCHFGVPDWMGGFLNPDFPRLFASYCRAFTLRFPYIQLYTPINEIYVAAMFSAQNGWWNDRKASDRDFVTALKTICKANVLGMLAILEVQPEATFIQSESSEYFHTETPSMLEKAHHMNEKRFLSLDLTYGYPVSVTMYEFLLDNGMTRDEYHWFGQTDIKAKCVMGNDYYRTNEHLLCSDGSVQPAGDMFGYYVVTKQYYDRYRLPVMHTETNLADPQAVNWLKRQWANAHRLKQDGVPLIGFTWYSLLDQVDWDTALREDNNRVNPLGLYDLNRKIRPVGVAYKALIESWKDVLEQESYGIHLNYR</sequence>
<name>A0A7L4ZZ43_9BACT</name>
<accession>A0A7L4ZZ43</accession>
<dbReference type="AlphaFoldDB" id="A0A7L4ZZ43"/>
<dbReference type="GO" id="GO:0004553">
    <property type="term" value="F:hydrolase activity, hydrolyzing O-glycosyl compounds"/>
    <property type="evidence" value="ECO:0007669"/>
    <property type="project" value="InterPro"/>
</dbReference>
<keyword evidence="2" id="KW-1185">Reference proteome</keyword>
<organism evidence="1 2">
    <name type="scientific">Hymenobacter busanensis</name>
    <dbReference type="NCBI Taxonomy" id="2607656"/>
    <lineage>
        <taxon>Bacteria</taxon>
        <taxon>Pseudomonadati</taxon>
        <taxon>Bacteroidota</taxon>
        <taxon>Cytophagia</taxon>
        <taxon>Cytophagales</taxon>
        <taxon>Hymenobacteraceae</taxon>
        <taxon>Hymenobacter</taxon>
    </lineage>
</organism>
<dbReference type="SUPFAM" id="SSF51445">
    <property type="entry name" value="(Trans)glycosidases"/>
    <property type="match status" value="1"/>
</dbReference>
<dbReference type="InterPro" id="IPR051923">
    <property type="entry name" value="Glycosyl_Hydrolase_39"/>
</dbReference>
<gene>
    <name evidence="1" type="ORF">F0P96_15510</name>
</gene>
<dbReference type="PANTHER" id="PTHR12631:SF10">
    <property type="entry name" value="BETA-XYLOSIDASE-LIKE PROTEIN-RELATED"/>
    <property type="match status" value="1"/>
</dbReference>
<dbReference type="EMBL" id="VTWU01000005">
    <property type="protein sequence ID" value="KAA9331638.1"/>
    <property type="molecule type" value="Genomic_DNA"/>
</dbReference>
<evidence type="ECO:0000313" key="2">
    <source>
        <dbReference type="Proteomes" id="UP000326380"/>
    </source>
</evidence>
<reference evidence="1 2" key="1">
    <citation type="submission" date="2019-09" db="EMBL/GenBank/DDBJ databases">
        <title>Genome sequence of Hymenobacter sp. M3.</title>
        <authorList>
            <person name="Srinivasan S."/>
        </authorList>
    </citation>
    <scope>NUCLEOTIDE SEQUENCE [LARGE SCALE GENOMIC DNA]</scope>
    <source>
        <strain evidence="1 2">M3</strain>
    </source>
</reference>
<dbReference type="GO" id="GO:0005975">
    <property type="term" value="P:carbohydrate metabolic process"/>
    <property type="evidence" value="ECO:0007669"/>
    <property type="project" value="InterPro"/>
</dbReference>
<proteinExistence type="predicted"/>
<dbReference type="PANTHER" id="PTHR12631">
    <property type="entry name" value="ALPHA-L-IDURONIDASE"/>
    <property type="match status" value="1"/>
</dbReference>
<evidence type="ECO:0000313" key="1">
    <source>
        <dbReference type="EMBL" id="KAA9331638.1"/>
    </source>
</evidence>
<dbReference type="Proteomes" id="UP000326380">
    <property type="component" value="Unassembled WGS sequence"/>
</dbReference>
<keyword evidence="1" id="KW-0378">Hydrolase</keyword>